<dbReference type="RefSeq" id="WP_093753433.1">
    <property type="nucleotide sequence ID" value="NZ_FNNG01000009.1"/>
</dbReference>
<evidence type="ECO:0000256" key="1">
    <source>
        <dbReference type="SAM" id="Phobius"/>
    </source>
</evidence>
<dbReference type="Proteomes" id="UP000198828">
    <property type="component" value="Unassembled WGS sequence"/>
</dbReference>
<evidence type="ECO:0000313" key="2">
    <source>
        <dbReference type="EMBL" id="SDX30748.1"/>
    </source>
</evidence>
<name>A0A1H3AMY1_9FIRM</name>
<sequence>MKYKKQIIFGLILLIIFSAFFLKNTKVNRKIAKDLEIKIPYTLYFYYTDSHGGFLGDGVALGRAELKDKDIDKLLKDPEGHWTKTPIPKELNTMLYGCESYHSDLAIRLAMKNIENGYWIYIDRFGNKREYLKGEEIDRYTNNYSIGLLDLDEKRFYYIKFDS</sequence>
<protein>
    <submittedName>
        <fullName evidence="2">Uncharacterized protein</fullName>
    </submittedName>
</protein>
<proteinExistence type="predicted"/>
<dbReference type="AlphaFoldDB" id="A0A1H3AMY1"/>
<reference evidence="2 3" key="1">
    <citation type="submission" date="2016-10" db="EMBL/GenBank/DDBJ databases">
        <authorList>
            <person name="de Groot N.N."/>
        </authorList>
    </citation>
    <scope>NUCLEOTIDE SEQUENCE [LARGE SCALE GENOMIC DNA]</scope>
    <source>
        <strain evidence="2 3">DSM 23310</strain>
    </source>
</reference>
<organism evidence="2 3">
    <name type="scientific">Tepidimicrobium xylanilyticum</name>
    <dbReference type="NCBI Taxonomy" id="1123352"/>
    <lineage>
        <taxon>Bacteria</taxon>
        <taxon>Bacillati</taxon>
        <taxon>Bacillota</taxon>
        <taxon>Tissierellia</taxon>
        <taxon>Tissierellales</taxon>
        <taxon>Tepidimicrobiaceae</taxon>
        <taxon>Tepidimicrobium</taxon>
    </lineage>
</organism>
<keyword evidence="3" id="KW-1185">Reference proteome</keyword>
<feature type="transmembrane region" description="Helical" evidence="1">
    <location>
        <begin position="6"/>
        <end position="22"/>
    </location>
</feature>
<dbReference type="EMBL" id="FNNG01000009">
    <property type="protein sequence ID" value="SDX30748.1"/>
    <property type="molecule type" value="Genomic_DNA"/>
</dbReference>
<accession>A0A1H3AMY1</accession>
<keyword evidence="1" id="KW-1133">Transmembrane helix</keyword>
<keyword evidence="1" id="KW-0812">Transmembrane</keyword>
<evidence type="ECO:0000313" key="3">
    <source>
        <dbReference type="Proteomes" id="UP000198828"/>
    </source>
</evidence>
<gene>
    <name evidence="2" type="ORF">SAMN05660923_02077</name>
</gene>
<keyword evidence="1" id="KW-0472">Membrane</keyword>
<dbReference type="OrthoDB" id="2039553at2"/>